<dbReference type="Pfam" id="PF16889">
    <property type="entry name" value="Hepar_II_III_N"/>
    <property type="match status" value="1"/>
</dbReference>
<dbReference type="Pfam" id="PF07940">
    <property type="entry name" value="Hepar_II_III_C"/>
    <property type="match status" value="1"/>
</dbReference>
<feature type="domain" description="Heparin-sulfate lyase N-terminal" evidence="6">
    <location>
        <begin position="57"/>
        <end position="375"/>
    </location>
</feature>
<proteinExistence type="predicted"/>
<dbReference type="PANTHER" id="PTHR39210">
    <property type="entry name" value="HEPARIN-SULFATE LYASE"/>
    <property type="match status" value="1"/>
</dbReference>
<dbReference type="GO" id="GO:0042597">
    <property type="term" value="C:periplasmic space"/>
    <property type="evidence" value="ECO:0007669"/>
    <property type="project" value="UniProtKB-SubCell"/>
</dbReference>
<evidence type="ECO:0000313" key="7">
    <source>
        <dbReference type="EMBL" id="MST96185.1"/>
    </source>
</evidence>
<protein>
    <submittedName>
        <fullName evidence="7">Heparinase</fullName>
    </submittedName>
</protein>
<evidence type="ECO:0000256" key="3">
    <source>
        <dbReference type="ARBA" id="ARBA00022764"/>
    </source>
</evidence>
<evidence type="ECO:0000256" key="1">
    <source>
        <dbReference type="ARBA" id="ARBA00004418"/>
    </source>
</evidence>
<dbReference type="Gene3D" id="2.70.98.70">
    <property type="match status" value="1"/>
</dbReference>
<dbReference type="AlphaFoldDB" id="A0A844FZW8"/>
<dbReference type="EMBL" id="VUNS01000003">
    <property type="protein sequence ID" value="MST96185.1"/>
    <property type="molecule type" value="Genomic_DNA"/>
</dbReference>
<comment type="subcellular location">
    <subcellularLocation>
        <location evidence="1">Periplasm</location>
    </subcellularLocation>
</comment>
<evidence type="ECO:0000256" key="2">
    <source>
        <dbReference type="ARBA" id="ARBA00022729"/>
    </source>
</evidence>
<dbReference type="PANTHER" id="PTHR39210:SF1">
    <property type="entry name" value="HEPARIN-SULFATE LYASE"/>
    <property type="match status" value="1"/>
</dbReference>
<name>A0A844FZW8_9BACT</name>
<keyword evidence="4" id="KW-0456">Lyase</keyword>
<dbReference type="InterPro" id="IPR031680">
    <property type="entry name" value="Hepar_II_III_N"/>
</dbReference>
<feature type="domain" description="Heparinase II/III-like C-terminal" evidence="5">
    <location>
        <begin position="391"/>
        <end position="638"/>
    </location>
</feature>
<dbReference type="InterPro" id="IPR012480">
    <property type="entry name" value="Hepar_II_III_C"/>
</dbReference>
<accession>A0A844FZW8</accession>
<dbReference type="InterPro" id="IPR008929">
    <property type="entry name" value="Chondroitin_lyas"/>
</dbReference>
<evidence type="ECO:0000259" key="6">
    <source>
        <dbReference type="Pfam" id="PF16889"/>
    </source>
</evidence>
<dbReference type="SUPFAM" id="SSF48230">
    <property type="entry name" value="Chondroitin AC/alginate lyase"/>
    <property type="match status" value="1"/>
</dbReference>
<dbReference type="RefSeq" id="WP_154417056.1">
    <property type="nucleotide sequence ID" value="NZ_VUNS01000003.1"/>
</dbReference>
<keyword evidence="3" id="KW-0574">Periplasm</keyword>
<organism evidence="7 8">
    <name type="scientific">Victivallis lenta</name>
    <dbReference type="NCBI Taxonomy" id="2606640"/>
    <lineage>
        <taxon>Bacteria</taxon>
        <taxon>Pseudomonadati</taxon>
        <taxon>Lentisphaerota</taxon>
        <taxon>Lentisphaeria</taxon>
        <taxon>Victivallales</taxon>
        <taxon>Victivallaceae</taxon>
        <taxon>Victivallis</taxon>
    </lineage>
</organism>
<dbReference type="Gene3D" id="1.50.10.100">
    <property type="entry name" value="Chondroitin AC/alginate lyase"/>
    <property type="match status" value="1"/>
</dbReference>
<gene>
    <name evidence="7" type="ORF">FYJ85_03885</name>
</gene>
<keyword evidence="2" id="KW-0732">Signal</keyword>
<dbReference type="GO" id="GO:0016829">
    <property type="term" value="F:lyase activity"/>
    <property type="evidence" value="ECO:0007669"/>
    <property type="project" value="UniProtKB-KW"/>
</dbReference>
<sequence length="671" mass="75330">MLDLRKTGLCAAAIGCGVLAAAAASPLPELSPEKRQLHFEELFRNLDPDCLGAGYAAARQAGDTQEACRLIARYFRERPQDLLSAGSDRRRYNAERADRAVRGEMEEVNIPWKFPEGRVNFLFDPTAVEGPVNHEWLWQLNRHGYWGDMAKAFASTGDAKYARQFNIQLRDWVAQTDCPARWNGPGSAWRTIEAGLRLMGSWPVAFDIFRHSPEFTDENLCLMLASMHRQAIHLMEHPTSGNWLLMEMNGVYTFATLFPEFRDSAELRVKSARILSDALRGQILPDGMHDELSPDYHSVAFNCGFGMLRLAQLYQRTGELPPDFAPLLEKAAEAYLALATPGLTQPRTNDCFTLRTEAVLGKAAQLFPGRPDFRWAADRRSGGTPPVGETASRFLPWAGFAAMRSDWGPEAAYLCFDVGSLGMGHQHQDKLNINLYKGGEELIFDDGGGQYEESDARRYGISAAGHNTILVDGKPQSRRGPKKLEQPVDAGWISTPEFDYARGSYDAEFGAGRPDEHTREVRFCKPDFFCVVDTLTPRDGKAHDYELLFQLDTLKTVPVPEFAGALKSDFGRTYDVLILPLFPEELTVSAVSGQTEPRMSGWYVGRNEARLHPATTVTMKAAGKREFRFATLLFPMRRDNQLPEVKQLAPTRFRIAFNGREFDLDLDRLQR</sequence>
<keyword evidence="8" id="KW-1185">Reference proteome</keyword>
<evidence type="ECO:0000313" key="8">
    <source>
        <dbReference type="Proteomes" id="UP000435649"/>
    </source>
</evidence>
<evidence type="ECO:0000259" key="5">
    <source>
        <dbReference type="Pfam" id="PF07940"/>
    </source>
</evidence>
<reference evidence="7 8" key="1">
    <citation type="submission" date="2019-08" db="EMBL/GenBank/DDBJ databases">
        <title>In-depth cultivation of the pig gut microbiome towards novel bacterial diversity and tailored functional studies.</title>
        <authorList>
            <person name="Wylensek D."/>
            <person name="Hitch T.C.A."/>
            <person name="Clavel T."/>
        </authorList>
    </citation>
    <scope>NUCLEOTIDE SEQUENCE [LARGE SCALE GENOMIC DNA]</scope>
    <source>
        <strain evidence="7 8">BBE-744-WT-12</strain>
    </source>
</reference>
<evidence type="ECO:0000256" key="4">
    <source>
        <dbReference type="ARBA" id="ARBA00023239"/>
    </source>
</evidence>
<dbReference type="Proteomes" id="UP000435649">
    <property type="component" value="Unassembled WGS sequence"/>
</dbReference>
<comment type="caution">
    <text evidence="7">The sequence shown here is derived from an EMBL/GenBank/DDBJ whole genome shotgun (WGS) entry which is preliminary data.</text>
</comment>